<comment type="caution">
    <text evidence="1">The sequence shown here is derived from an EMBL/GenBank/DDBJ whole genome shotgun (WGS) entry which is preliminary data.</text>
</comment>
<protein>
    <submittedName>
        <fullName evidence="1">Uncharacterized protein</fullName>
    </submittedName>
</protein>
<sequence length="2462" mass="269888">MFSPGSNDPRASVPPNACDSTSVLSSDGGGLWDKPSYLKDTRLENRDRDKILSGRREWADRSVIVSSQRPVCSNETGPISGKVHERHERGERERNFEGKREWSTTKSSAFPSQRALGSAFSNGSSFSTVSKRYPGRHGFYKENGRYGSTCTRAGDAPHFAALTDDNNGGKIERDLYYGVAEATTGSSDINMCHATKDLESPTNKRACLLSGDRMQDGCTQIGELKDGSIFHCNSPRKGERDNICDSAELRKIAGTFQDNVLQGKNVVDKVVLEGRLGLRLNHLDSCSEDSFVSNSTLGSTLKQNSERSLERVAPAASRRSAFAVGNGFSNDLIARSHTSLDTSLLSPRSSSHSAVLASALGATLSGDKSSPRKRPRLGWGQGLAKYEQKKVEGNISSSVSNCGGNFEFEAPPSLCTDDERTALKANGRFPSTTSSSWHPDLVIERLSESEVCGGSSIKGESCYQSSEEAKAYIGDLRISQQSGTLQEKSAVEKLKKVESSQVQLEQVSTYKSLELLVIDKCSGVARDSPRRTDIDEPPASIEDVVEANHLAPKDLSSWTKQEILAGIEKLELEIDLVEKEILKLDIDAGDDLQNASAPISTMGVDENTEEIGCTTVENLEEPHLFEETSFQQPVDDHQTLQTSPWEVSSDFQMEEPQPEAENPSMRPVESEVVGKMTPEIEKSTIAAQEGVIETGCGDLNNCAGLEFLSGSQEPLPSVDVLENDVLLDMQKLHLQSVHALLEENQIQSRLASRPFIHLLPERLPDVESQRLELNQDVRVWERSGCDNDGCKEQMLEKLAKHKQFIRFKEQVLALKYRALKELWKQEQLGNSQKKDRSKTFRKSESERKNGTASVTQRFSLRLRPTLSASGRMDAAPDEVKVMSKVLADRSDEHVRPFLRMPAMVLDDKERVFRKFLSKNGLVEDPLSLEQERETMNPWTSEERQIFLDKFAAFNKNFSKIASYLQHKTTADCVVFYYRNHKSEDFEKIRRRHQLKKRRDCSRASASYLATTVLPAGVRNCEGNLARVEDITAFTHTNSSSREVLRPGRAISHKSMERSHFGGPTELRSCISGALIKSTGAKESKAASNLLAVAAGVASGAAMSPCSLSTSVFPSKSGIDSNMFGENLLGQISFRSSMGALGDFKASHFLHDRQGAGKSVGEQLESQWNDNEKHSFVDALGLYGKDFRRIAQHVKTKTQGQCKAFFSKSRKRLNLDQIVNRFQTSSQTLLEAEVDAIQPTSNLKTVKVEEFVACANAVVSPKDVQLGETITTCVEATTEESEHPVLEPLIMTDDMKAPSGDEGIRASLIGFVLKDSLHHTSASSPGRQKAEYPVEMAESTGMPNELQCSQAVCESSPVIAESDVDVNHNKDVCVLGSEGCSCSPTKAGESLKTQLTESAMHREEAMEIATTSCTASSGVVVNEHENISKRPKLEADSPSISSSVPPEIPSSQSVPHQVSHAPRPSNATIAIKNSQLYERTVKTGGETRNRREATSWAQDEKEIFAETIKKHGKDWAVLRESLPSKSLTQIKTYFQNSKAKLGYALDNTGSGSSQAICSRKRKADDSDTHIKMGGKLCSQKDGQSIVSDGGLNANSGDVNPNVNVTVVGAEQLAYAMLARNAGQVVEDIAVVNDMQMLFRKIGSNGLTTQTAAASKQVSASGISESTPSSGHFLGSMQSQLLSNSLYASIQQQLLSACKQPPASSNNSQQQLSVPQLPVQQHQLAQSASKQQLAHGLHQQQVLSLTQPVMQSQQLSQSACQQQIFSHHPQPFMPVQVQASSILNQKLAHQSSQQQSSSPLVALNNQQFFNQVAHRFQQHVAHQQQQKQIIQPQQQQLQQVAHQQVQNTMSPLMVLQPEPSDGATHLHKQVIVPCHQQPAPHHTSNLQQPLTKQQQHCQLLNQQKVVDQQQLFVQQQQQQLAFKHQQQVLIQQQSQVHQTQLSQMVQHQHQFLHQQQLKKIALQQQLNALNQSQDHQNEKFTLQMLQHGLQLKANQQLLQQKDVQVPHFEESATIAKQLNTTRLDQQQCQTRPTAASVKGSLKRLGSGSDMLNPADVELRRLQVPQLSPEDSQSSQPDSDVSLRGHSRGETCSDAQPGRSGDVKLFGQSLLSQPSSSGSKSSSASPTGNGRFLLRPFSPSLLASPASVPVSSMLPPPKFLGSDSATSSSLDKEVHHSPGSRTHQPGNSFTTNMANGLQKVTVPRTGVLESHSVQEAVAYMTHRLVQNRGPEHGTHGESSTASGPHTEYHRGSQEPCRDEKSLSTIHGPFQGRGEQNSVTFHSRGVASQVDTEMDNEYVRVDELCTPASKIGGQATYPLMNQGLSRGVLDAIMAITTRQNVQGSVYAGGSTRVEDHGLLRSFVNGLELPKGSGMAEVPNSVGQSYVGGPDILQHILHNYLSMPQVLNVSRQTVPDDNACITASGSHLTITDRMELVPKHLPATQSTVEEPLRSSETQEVNSSGSIR</sequence>
<accession>A0ACC2AHX0</accession>
<evidence type="ECO:0000313" key="1">
    <source>
        <dbReference type="EMBL" id="KAJ7517148.1"/>
    </source>
</evidence>
<gene>
    <name evidence="1" type="ORF">O6H91_21G012000</name>
</gene>
<proteinExistence type="predicted"/>
<name>A0ACC2AHX0_DIPCM</name>
<evidence type="ECO:0000313" key="2">
    <source>
        <dbReference type="Proteomes" id="UP001162992"/>
    </source>
</evidence>
<organism evidence="1 2">
    <name type="scientific">Diphasiastrum complanatum</name>
    <name type="common">Issler's clubmoss</name>
    <name type="synonym">Lycopodium complanatum</name>
    <dbReference type="NCBI Taxonomy" id="34168"/>
    <lineage>
        <taxon>Eukaryota</taxon>
        <taxon>Viridiplantae</taxon>
        <taxon>Streptophyta</taxon>
        <taxon>Embryophyta</taxon>
        <taxon>Tracheophyta</taxon>
        <taxon>Lycopodiopsida</taxon>
        <taxon>Lycopodiales</taxon>
        <taxon>Lycopodiaceae</taxon>
        <taxon>Lycopodioideae</taxon>
        <taxon>Diphasiastrum</taxon>
    </lineage>
</organism>
<keyword evidence="2" id="KW-1185">Reference proteome</keyword>
<reference evidence="2" key="1">
    <citation type="journal article" date="2024" name="Proc. Natl. Acad. Sci. U.S.A.">
        <title>Extraordinary preservation of gene collinearity over three hundred million years revealed in homosporous lycophytes.</title>
        <authorList>
            <person name="Li C."/>
            <person name="Wickell D."/>
            <person name="Kuo L.Y."/>
            <person name="Chen X."/>
            <person name="Nie B."/>
            <person name="Liao X."/>
            <person name="Peng D."/>
            <person name="Ji J."/>
            <person name="Jenkins J."/>
            <person name="Williams M."/>
            <person name="Shu S."/>
            <person name="Plott C."/>
            <person name="Barry K."/>
            <person name="Rajasekar S."/>
            <person name="Grimwood J."/>
            <person name="Han X."/>
            <person name="Sun S."/>
            <person name="Hou Z."/>
            <person name="He W."/>
            <person name="Dai G."/>
            <person name="Sun C."/>
            <person name="Schmutz J."/>
            <person name="Leebens-Mack J.H."/>
            <person name="Li F.W."/>
            <person name="Wang L."/>
        </authorList>
    </citation>
    <scope>NUCLEOTIDE SEQUENCE [LARGE SCALE GENOMIC DNA]</scope>
    <source>
        <strain evidence="2">cv. PW_Plant_1</strain>
    </source>
</reference>
<dbReference type="Proteomes" id="UP001162992">
    <property type="component" value="Chromosome 21"/>
</dbReference>
<dbReference type="EMBL" id="CM055112">
    <property type="protein sequence ID" value="KAJ7517148.1"/>
    <property type="molecule type" value="Genomic_DNA"/>
</dbReference>